<name>A0ACD5ZQ40_AVESA</name>
<accession>A0ACD5ZQ40</accession>
<evidence type="ECO:0000313" key="2">
    <source>
        <dbReference type="Proteomes" id="UP001732700"/>
    </source>
</evidence>
<dbReference type="EnsemblPlants" id="AVESA.00010b.r2.7AG1188420.1">
    <property type="protein sequence ID" value="AVESA.00010b.r2.7AG1188420.1.CDS"/>
    <property type="gene ID" value="AVESA.00010b.r2.7AG1188420"/>
</dbReference>
<organism evidence="1 2">
    <name type="scientific">Avena sativa</name>
    <name type="common">Oat</name>
    <dbReference type="NCBI Taxonomy" id="4498"/>
    <lineage>
        <taxon>Eukaryota</taxon>
        <taxon>Viridiplantae</taxon>
        <taxon>Streptophyta</taxon>
        <taxon>Embryophyta</taxon>
        <taxon>Tracheophyta</taxon>
        <taxon>Spermatophyta</taxon>
        <taxon>Magnoliopsida</taxon>
        <taxon>Liliopsida</taxon>
        <taxon>Poales</taxon>
        <taxon>Poaceae</taxon>
        <taxon>BOP clade</taxon>
        <taxon>Pooideae</taxon>
        <taxon>Poodae</taxon>
        <taxon>Poeae</taxon>
        <taxon>Poeae Chloroplast Group 1 (Aveneae type)</taxon>
        <taxon>Aveninae</taxon>
        <taxon>Avena</taxon>
    </lineage>
</organism>
<dbReference type="Proteomes" id="UP001732700">
    <property type="component" value="Chromosome 7A"/>
</dbReference>
<keyword evidence="2" id="KW-1185">Reference proteome</keyword>
<evidence type="ECO:0000313" key="1">
    <source>
        <dbReference type="EnsemblPlants" id="AVESA.00010b.r2.7AG1188420.1.CDS"/>
    </source>
</evidence>
<reference evidence="1" key="1">
    <citation type="submission" date="2021-05" db="EMBL/GenBank/DDBJ databases">
        <authorList>
            <person name="Scholz U."/>
            <person name="Mascher M."/>
            <person name="Fiebig A."/>
        </authorList>
    </citation>
    <scope>NUCLEOTIDE SEQUENCE [LARGE SCALE GENOMIC DNA]</scope>
</reference>
<proteinExistence type="predicted"/>
<reference evidence="1" key="2">
    <citation type="submission" date="2025-09" db="UniProtKB">
        <authorList>
            <consortium name="EnsemblPlants"/>
        </authorList>
    </citation>
    <scope>IDENTIFICATION</scope>
</reference>
<protein>
    <submittedName>
        <fullName evidence="1">Uncharacterized protein</fullName>
    </submittedName>
</protein>
<sequence>MKERLATRALLVVSCLVLVTRGIDARSNMQRENSSQIITNRQLNTTITMEGGDVFGCIDVNLQPSFDHPLLKDHKIQMKPSSLPIGHNIPSPVLHVVSQARLPIVECPIGMVPILRNDGRDQRATHITEQVINMDDQLEEAGIKYRDDFYGVRATINVYGPKVKKDSKDLSQSGIQIDNGPRGHVESIAACYSVAPSFVGDSFVRFHVAWRGILNKTCYDHTCPGFVEVSHNVGLGGRILLVSVYNGPQFAINILIFKDPKTKNWWVTYGEENTPIGYWPSSLFSYIKDKGNFSYWGGHVSGPTASSDSPQIGSGHFASEGNGKAAFMRNIQIVDGNNKLVTPNRYKDVVGTSDTSKYSVDGYEVNNHGIHMYYGGPGNFV</sequence>